<evidence type="ECO:0000313" key="2">
    <source>
        <dbReference type="EMBL" id="SUZ10483.1"/>
    </source>
</evidence>
<dbReference type="PANTHER" id="PTHR38248">
    <property type="entry name" value="FUNK1 6"/>
    <property type="match status" value="1"/>
</dbReference>
<dbReference type="Pfam" id="PF17667">
    <property type="entry name" value="Pkinase_fungal"/>
    <property type="match status" value="1"/>
</dbReference>
<accession>A0A381L9B7</accession>
<reference evidence="2" key="1">
    <citation type="submission" date="2018-07" db="EMBL/GenBank/DDBJ databases">
        <authorList>
            <person name="Quirk P.G."/>
            <person name="Krulwich T.A."/>
        </authorList>
    </citation>
    <scope>NUCLEOTIDE SEQUENCE</scope>
    <source>
        <strain evidence="2">96224</strain>
    </source>
</reference>
<evidence type="ECO:0000259" key="1">
    <source>
        <dbReference type="Pfam" id="PF17667"/>
    </source>
</evidence>
<gene>
    <name evidence="2" type="ORF">BGT96224V2_LOCUS3651</name>
</gene>
<protein>
    <submittedName>
        <fullName evidence="2">BgtA-21022</fullName>
    </submittedName>
</protein>
<dbReference type="EMBL" id="UIGY01000082">
    <property type="protein sequence ID" value="SUZ10483.1"/>
    <property type="molecule type" value="Genomic_DNA"/>
</dbReference>
<organism evidence="2">
    <name type="scientific">Blumeria graminis f. sp. tritici 96224</name>
    <dbReference type="NCBI Taxonomy" id="1268274"/>
    <lineage>
        <taxon>Eukaryota</taxon>
        <taxon>Fungi</taxon>
        <taxon>Dikarya</taxon>
        <taxon>Ascomycota</taxon>
        <taxon>Pezizomycotina</taxon>
        <taxon>Leotiomycetes</taxon>
        <taxon>Erysiphales</taxon>
        <taxon>Erysiphaceae</taxon>
        <taxon>Blumeria</taxon>
    </lineage>
</organism>
<feature type="non-terminal residue" evidence="2">
    <location>
        <position position="450"/>
    </location>
</feature>
<feature type="domain" description="Fungal-type protein kinase" evidence="1">
    <location>
        <begin position="289"/>
        <end position="449"/>
    </location>
</feature>
<dbReference type="PANTHER" id="PTHR38248:SF2">
    <property type="entry name" value="FUNK1 11"/>
    <property type="match status" value="1"/>
</dbReference>
<sequence>MFPHEDIEEHLARNPLDEILEVFRLLYSTYFDTPCVAVFEKPKDPNKCRIPIRNLIRDFVGNVTVRYHLSCWLEKLGSKLITINNWMKSTQFYLVPFEPLIAVILNDATDVEVFNSVIRLAKNLETMKKASDIEYEYLTIKYIAKLVGKTHLPVRQPMKNSEDILRRELSVSSIFNTKCSWEKFFEASRLKTQCEFLSQEYMRRSAEAKFKFPAVLTKTNICKWIKVIEQDLICSLYKPLETLPTKAFVAPRKTFMHAYKGTKSQISAAGQVTVGQSKRQYNFFLKQRNLPSSDYHHWRNILVIGKFTESTKSKFLEYSLQLSDYIHKLLLAQPLRLFVHGFIFSGKNLELWMYDRSGRYSCSYINTGKFSDKLIHVLAAYKLMSNEEHGLVPNIQYHPNLKIVVFKVSKPEEQHELILHPVTINQQRALVSRGTSCYQAINNSYVMKLS</sequence>
<dbReference type="OrthoDB" id="5584477at2759"/>
<proteinExistence type="predicted"/>
<dbReference type="AlphaFoldDB" id="A0A381L9B7"/>
<dbReference type="InterPro" id="IPR040976">
    <property type="entry name" value="Pkinase_fungal"/>
</dbReference>
<name>A0A381L9B7_BLUGR</name>